<evidence type="ECO:0000313" key="2">
    <source>
        <dbReference type="EMBL" id="QCD96014.1"/>
    </source>
</evidence>
<accession>A0A4D6M823</accession>
<evidence type="ECO:0000256" key="1">
    <source>
        <dbReference type="SAM" id="MobiDB-lite"/>
    </source>
</evidence>
<keyword evidence="3" id="KW-1185">Reference proteome</keyword>
<dbReference type="EMBL" id="CP039350">
    <property type="protein sequence ID" value="QCD96014.1"/>
    <property type="molecule type" value="Genomic_DNA"/>
</dbReference>
<protein>
    <submittedName>
        <fullName evidence="2">Uncharacterized protein</fullName>
    </submittedName>
</protein>
<dbReference type="Proteomes" id="UP000501690">
    <property type="component" value="Linkage Group LG6"/>
</dbReference>
<sequence length="131" mass="14768">MEAPSRNLLREFPHHHLRPRPPRFCSTHIFSPPHLQRCATIIRRTMHHLLRERVRHFTRESPSPPQQHRAASVFSAPSSLATTNLSRIQQTPVPPPSAGAASTTVPHHTHRKTAAAAVSRTTKEKSVRVKP</sequence>
<organism evidence="2 3">
    <name type="scientific">Vigna unguiculata</name>
    <name type="common">Cowpea</name>
    <dbReference type="NCBI Taxonomy" id="3917"/>
    <lineage>
        <taxon>Eukaryota</taxon>
        <taxon>Viridiplantae</taxon>
        <taxon>Streptophyta</taxon>
        <taxon>Embryophyta</taxon>
        <taxon>Tracheophyta</taxon>
        <taxon>Spermatophyta</taxon>
        <taxon>Magnoliopsida</taxon>
        <taxon>eudicotyledons</taxon>
        <taxon>Gunneridae</taxon>
        <taxon>Pentapetalae</taxon>
        <taxon>rosids</taxon>
        <taxon>fabids</taxon>
        <taxon>Fabales</taxon>
        <taxon>Fabaceae</taxon>
        <taxon>Papilionoideae</taxon>
        <taxon>50 kb inversion clade</taxon>
        <taxon>NPAAA clade</taxon>
        <taxon>indigoferoid/millettioid clade</taxon>
        <taxon>Phaseoleae</taxon>
        <taxon>Vigna</taxon>
    </lineage>
</organism>
<feature type="region of interest" description="Disordered" evidence="1">
    <location>
        <begin position="58"/>
        <end position="131"/>
    </location>
</feature>
<reference evidence="2 3" key="1">
    <citation type="submission" date="2019-04" db="EMBL/GenBank/DDBJ databases">
        <title>An improved genome assembly and genetic linkage map for asparagus bean, Vigna unguiculata ssp. sesquipedialis.</title>
        <authorList>
            <person name="Xia Q."/>
            <person name="Zhang R."/>
            <person name="Dong Y."/>
        </authorList>
    </citation>
    <scope>NUCLEOTIDE SEQUENCE [LARGE SCALE GENOMIC DNA]</scope>
    <source>
        <tissue evidence="2">Leaf</tissue>
    </source>
</reference>
<feature type="compositionally biased region" description="Polar residues" evidence="1">
    <location>
        <begin position="75"/>
        <end position="91"/>
    </location>
</feature>
<feature type="region of interest" description="Disordered" evidence="1">
    <location>
        <begin position="1"/>
        <end position="20"/>
    </location>
</feature>
<evidence type="ECO:0000313" key="3">
    <source>
        <dbReference type="Proteomes" id="UP000501690"/>
    </source>
</evidence>
<gene>
    <name evidence="2" type="ORF">DEO72_LG6g716</name>
</gene>
<feature type="compositionally biased region" description="Basic and acidic residues" evidence="1">
    <location>
        <begin position="121"/>
        <end position="131"/>
    </location>
</feature>
<proteinExistence type="predicted"/>
<dbReference type="AlphaFoldDB" id="A0A4D6M823"/>
<name>A0A4D6M823_VIGUN</name>